<reference evidence="2" key="1">
    <citation type="journal article" date="2014" name="Environ. Microbiol.">
        <title>Comparative genomics of the marine bacterial genus Glaciecola reveals the high degree of genomic diversity and genomic characteristic for cold adaptation.</title>
        <authorList>
            <person name="Qin Q.L."/>
            <person name="Xie B.B."/>
            <person name="Yu Y."/>
            <person name="Shu Y.L."/>
            <person name="Rong J.C."/>
            <person name="Zhang Y.J."/>
            <person name="Zhao D.L."/>
            <person name="Chen X.L."/>
            <person name="Zhang X.Y."/>
            <person name="Chen B."/>
            <person name="Zhou B.C."/>
            <person name="Zhang Y.Z."/>
        </authorList>
    </citation>
    <scope>NUCLEOTIDE SEQUENCE [LARGE SCALE GENOMIC DNA]</scope>
    <source>
        <strain evidence="2">LMG 21857</strain>
    </source>
</reference>
<proteinExistence type="predicted"/>
<dbReference type="Proteomes" id="UP000006322">
    <property type="component" value="Unassembled WGS sequence"/>
</dbReference>
<accession>K7ACN6</accession>
<evidence type="ECO:0000313" key="2">
    <source>
        <dbReference type="Proteomes" id="UP000006322"/>
    </source>
</evidence>
<organism evidence="1 2">
    <name type="scientific">Paraglaciecola polaris LMG 21857</name>
    <dbReference type="NCBI Taxonomy" id="1129793"/>
    <lineage>
        <taxon>Bacteria</taxon>
        <taxon>Pseudomonadati</taxon>
        <taxon>Pseudomonadota</taxon>
        <taxon>Gammaproteobacteria</taxon>
        <taxon>Alteromonadales</taxon>
        <taxon>Alteromonadaceae</taxon>
        <taxon>Paraglaciecola</taxon>
    </lineage>
</organism>
<protein>
    <submittedName>
        <fullName evidence="1">Uncharacterized protein</fullName>
    </submittedName>
</protein>
<keyword evidence="2" id="KW-1185">Reference proteome</keyword>
<sequence length="62" mass="7370">MSKINLLSFEPSTANWFPKIYLNYKLLHLLLPKSSKRVLVVVTTLRRLRYFLNMYLLILNDG</sequence>
<evidence type="ECO:0000313" key="1">
    <source>
        <dbReference type="EMBL" id="GAC33120.1"/>
    </source>
</evidence>
<gene>
    <name evidence="1" type="ORF">GPLA_2215</name>
</gene>
<dbReference type="AlphaFoldDB" id="K7ACN6"/>
<comment type="caution">
    <text evidence="1">The sequence shown here is derived from an EMBL/GenBank/DDBJ whole genome shotgun (WGS) entry which is preliminary data.</text>
</comment>
<name>K7ACN6_9ALTE</name>
<dbReference type="EMBL" id="BAER01000047">
    <property type="protein sequence ID" value="GAC33120.1"/>
    <property type="molecule type" value="Genomic_DNA"/>
</dbReference>